<reference evidence="1 2" key="1">
    <citation type="journal article" date="2019" name="Int. J. Syst. Evol. Microbiol.">
        <title>The Global Catalogue of Microorganisms (GCM) 10K type strain sequencing project: providing services to taxonomists for standard genome sequencing and annotation.</title>
        <authorList>
            <consortium name="The Broad Institute Genomics Platform"/>
            <consortium name="The Broad Institute Genome Sequencing Center for Infectious Disease"/>
            <person name="Wu L."/>
            <person name="Ma J."/>
        </authorList>
    </citation>
    <scope>NUCLEOTIDE SEQUENCE [LARGE SCALE GENOMIC DNA]</scope>
    <source>
        <strain evidence="1 2">NBRC 111368</strain>
    </source>
</reference>
<dbReference type="Proteomes" id="UP001596328">
    <property type="component" value="Unassembled WGS sequence"/>
</dbReference>
<evidence type="ECO:0000313" key="2">
    <source>
        <dbReference type="Proteomes" id="UP001596328"/>
    </source>
</evidence>
<gene>
    <name evidence="1" type="ORF">ACFQE1_02625</name>
</gene>
<organism evidence="1 2">
    <name type="scientific">Halobium palmae</name>
    <dbReference type="NCBI Taxonomy" id="1776492"/>
    <lineage>
        <taxon>Archaea</taxon>
        <taxon>Methanobacteriati</taxon>
        <taxon>Methanobacteriota</taxon>
        <taxon>Stenosarchaea group</taxon>
        <taxon>Halobacteria</taxon>
        <taxon>Halobacteriales</taxon>
        <taxon>Haloferacaceae</taxon>
        <taxon>Halobium</taxon>
    </lineage>
</organism>
<keyword evidence="2" id="KW-1185">Reference proteome</keyword>
<dbReference type="EMBL" id="JBHSWU010000010">
    <property type="protein sequence ID" value="MFC6723306.1"/>
    <property type="molecule type" value="Genomic_DNA"/>
</dbReference>
<proteinExistence type="predicted"/>
<evidence type="ECO:0000313" key="1">
    <source>
        <dbReference type="EMBL" id="MFC6723306.1"/>
    </source>
</evidence>
<dbReference type="AlphaFoldDB" id="A0ABD5RVC3"/>
<protein>
    <submittedName>
        <fullName evidence="1">Uncharacterized protein</fullName>
    </submittedName>
</protein>
<accession>A0ABD5RVC3</accession>
<sequence length="47" mass="5535">MSELRSIDRTTRHRDTLTYPCSFEGQADLTTSETFLRRQFRTGAPVW</sequence>
<comment type="caution">
    <text evidence="1">The sequence shown here is derived from an EMBL/GenBank/DDBJ whole genome shotgun (WGS) entry which is preliminary data.</text>
</comment>
<name>A0ABD5RVC3_9EURY</name>